<dbReference type="STRING" id="1149755.A0A2J6RKX0"/>
<evidence type="ECO:0000313" key="3">
    <source>
        <dbReference type="Proteomes" id="UP000235786"/>
    </source>
</evidence>
<feature type="compositionally biased region" description="Acidic residues" evidence="1">
    <location>
        <begin position="1"/>
        <end position="14"/>
    </location>
</feature>
<dbReference type="Proteomes" id="UP000235786">
    <property type="component" value="Unassembled WGS sequence"/>
</dbReference>
<keyword evidence="3" id="KW-1185">Reference proteome</keyword>
<reference evidence="2 3" key="1">
    <citation type="submission" date="2016-04" db="EMBL/GenBank/DDBJ databases">
        <title>A degradative enzymes factory behind the ericoid mycorrhizal symbiosis.</title>
        <authorList>
            <consortium name="DOE Joint Genome Institute"/>
            <person name="Martino E."/>
            <person name="Morin E."/>
            <person name="Grelet G."/>
            <person name="Kuo A."/>
            <person name="Kohler A."/>
            <person name="Daghino S."/>
            <person name="Barry K."/>
            <person name="Choi C."/>
            <person name="Cichocki N."/>
            <person name="Clum A."/>
            <person name="Copeland A."/>
            <person name="Hainaut M."/>
            <person name="Haridas S."/>
            <person name="Labutti K."/>
            <person name="Lindquist E."/>
            <person name="Lipzen A."/>
            <person name="Khouja H.-R."/>
            <person name="Murat C."/>
            <person name="Ohm R."/>
            <person name="Olson A."/>
            <person name="Spatafora J."/>
            <person name="Veneault-Fourrey C."/>
            <person name="Henrissat B."/>
            <person name="Grigoriev I."/>
            <person name="Martin F."/>
            <person name="Perotto S."/>
        </authorList>
    </citation>
    <scope>NUCLEOTIDE SEQUENCE [LARGE SCALE GENOMIC DNA]</scope>
    <source>
        <strain evidence="2 3">F</strain>
    </source>
</reference>
<protein>
    <submittedName>
        <fullName evidence="2">Uncharacterized protein</fullName>
    </submittedName>
</protein>
<accession>A0A2J6RKX0</accession>
<name>A0A2J6RKX0_HYAVF</name>
<dbReference type="OrthoDB" id="3560089at2759"/>
<organism evidence="2 3">
    <name type="scientific">Hyaloscypha variabilis (strain UAMH 11265 / GT02V1 / F)</name>
    <name type="common">Meliniomyces variabilis</name>
    <dbReference type="NCBI Taxonomy" id="1149755"/>
    <lineage>
        <taxon>Eukaryota</taxon>
        <taxon>Fungi</taxon>
        <taxon>Dikarya</taxon>
        <taxon>Ascomycota</taxon>
        <taxon>Pezizomycotina</taxon>
        <taxon>Leotiomycetes</taxon>
        <taxon>Helotiales</taxon>
        <taxon>Hyaloscyphaceae</taxon>
        <taxon>Hyaloscypha</taxon>
        <taxon>Hyaloscypha variabilis</taxon>
    </lineage>
</organism>
<feature type="region of interest" description="Disordered" evidence="1">
    <location>
        <begin position="1"/>
        <end position="28"/>
    </location>
</feature>
<dbReference type="AlphaFoldDB" id="A0A2J6RKX0"/>
<proteinExistence type="predicted"/>
<feature type="non-terminal residue" evidence="2">
    <location>
        <position position="309"/>
    </location>
</feature>
<sequence>MVEDVDESSSDGEEIAPPNSRLVRTANKSNNTRTNELLRILELTAAALASVGGPEEFEALFQASGSVDEETIGKIRKSCLDIIRLLPVSKSADSFSPNEVPSTIDLYDQSFVLRASSNVLYLLRPVDVFKGNKIYNRRKVFGYVRAKGSTSALISALPGWFKCVESHPRLLDSKLWTEVVKPFVNFHNYTFSTAPFDAHHGREKGDTLATHVEPRLMMWFAIHELQKRTGKVGSPLEQRGDVWELKDLIREKVEAEIVLSRPPCRHCLKFQEWFQRYQPIRFSFIVCKNLGEVRFTKDKHGQVSLPLFA</sequence>
<gene>
    <name evidence="2" type="ORF">L207DRAFT_429448</name>
</gene>
<dbReference type="EMBL" id="KZ613947">
    <property type="protein sequence ID" value="PMD39162.1"/>
    <property type="molecule type" value="Genomic_DNA"/>
</dbReference>
<evidence type="ECO:0000313" key="2">
    <source>
        <dbReference type="EMBL" id="PMD39162.1"/>
    </source>
</evidence>
<evidence type="ECO:0000256" key="1">
    <source>
        <dbReference type="SAM" id="MobiDB-lite"/>
    </source>
</evidence>